<reference evidence="1 2" key="1">
    <citation type="submission" date="2017-05" db="EMBL/GenBank/DDBJ databases">
        <title>The genome sequence of Geobacillus thermocatenulatus DSM 730.</title>
        <authorList>
            <person name="Ramaloko W.T."/>
            <person name="Koen N."/>
            <person name="Polliack S."/>
            <person name="Aliyu H."/>
            <person name="Lebre P."/>
            <person name="Mohr T."/>
            <person name="Oswald F."/>
            <person name="Zwick M."/>
            <person name="Neumann A."/>
            <person name="Syldatk C."/>
            <person name="Cowan D."/>
            <person name="De Maayer P."/>
        </authorList>
    </citation>
    <scope>NUCLEOTIDE SEQUENCE [LARGE SCALE GENOMIC DNA]</scope>
    <source>
        <strain evidence="1 2">BGSC 93A1</strain>
    </source>
</reference>
<dbReference type="Proteomes" id="UP000198378">
    <property type="component" value="Unassembled WGS sequence"/>
</dbReference>
<keyword evidence="2" id="KW-1185">Reference proteome</keyword>
<proteinExistence type="predicted"/>
<dbReference type="KEGG" id="gtm:GT3921_04580"/>
<gene>
    <name evidence="1" type="ORF">B9L19_03445</name>
</gene>
<dbReference type="EMBL" id="NEWK01000001">
    <property type="protein sequence ID" value="OXB89148.1"/>
    <property type="molecule type" value="Genomic_DNA"/>
</dbReference>
<organism evidence="1 2">
    <name type="scientific">Geobacillus thermocatenulatus</name>
    <dbReference type="NCBI Taxonomy" id="33938"/>
    <lineage>
        <taxon>Bacteria</taxon>
        <taxon>Bacillati</taxon>
        <taxon>Bacillota</taxon>
        <taxon>Bacilli</taxon>
        <taxon>Bacillales</taxon>
        <taxon>Anoxybacillaceae</taxon>
        <taxon>Geobacillus</taxon>
        <taxon>Geobacillus thermoleovorans group</taxon>
    </lineage>
</organism>
<evidence type="ECO:0000313" key="2">
    <source>
        <dbReference type="Proteomes" id="UP000198378"/>
    </source>
</evidence>
<dbReference type="AlphaFoldDB" id="A0A226QB79"/>
<protein>
    <submittedName>
        <fullName evidence="1">Uncharacterized protein</fullName>
    </submittedName>
</protein>
<accession>A0A226QB79</accession>
<dbReference type="Gene3D" id="3.90.75.20">
    <property type="match status" value="1"/>
</dbReference>
<comment type="caution">
    <text evidence="1">The sequence shown here is derived from an EMBL/GenBank/DDBJ whole genome shotgun (WGS) entry which is preliminary data.</text>
</comment>
<sequence length="250" mass="29215">MKYQVICAKTGELYVVDVSFTDEEVEKHWKKWVPIVDEDSNDVEIKPYWDDKQIGAGVMRKNKVKVFDGIHHTTLDEYSIFVNRKTGEVYHYNNKVYKYGVKGDRIFLTKYLTGEEKMVYDGKRFLTSSGEWLRENKQTLSDKSFKGILYPKNNLRYRKIAYKNHQIITALYFGQDAIELALGEDAEHQINHRNLDNDDNRPENLEIVHKDENKEHATIFRKLIKQKIQETLSSLGVGHLANKAKKVKAS</sequence>
<evidence type="ECO:0000313" key="1">
    <source>
        <dbReference type="EMBL" id="OXB89148.1"/>
    </source>
</evidence>
<name>A0A226QB79_9BACL</name>
<dbReference type="RefSeq" id="WP_089113838.1">
    <property type="nucleotide sequence ID" value="NZ_CP018058.1"/>
</dbReference>